<dbReference type="RefSeq" id="XP_005830315.1">
    <property type="nucleotide sequence ID" value="XM_005830258.1"/>
</dbReference>
<keyword evidence="3" id="KW-1185">Reference proteome</keyword>
<reference evidence="2" key="3">
    <citation type="submission" date="2016-03" db="UniProtKB">
        <authorList>
            <consortium name="EnsemblProtists"/>
        </authorList>
    </citation>
    <scope>IDENTIFICATION</scope>
</reference>
<dbReference type="PaxDb" id="55529-EKX43335"/>
<protein>
    <submittedName>
        <fullName evidence="1 2">Uncharacterized protein</fullName>
    </submittedName>
</protein>
<dbReference type="EnsemblProtists" id="EKX43335">
    <property type="protein sequence ID" value="EKX43335"/>
    <property type="gene ID" value="GUITHDRAFT_153324"/>
</dbReference>
<dbReference type="KEGG" id="gtt:GUITHDRAFT_153324"/>
<evidence type="ECO:0000313" key="1">
    <source>
        <dbReference type="EMBL" id="EKX43335.1"/>
    </source>
</evidence>
<reference evidence="1 3" key="1">
    <citation type="journal article" date="2012" name="Nature">
        <title>Algal genomes reveal evolutionary mosaicism and the fate of nucleomorphs.</title>
        <authorList>
            <consortium name="DOE Joint Genome Institute"/>
            <person name="Curtis B.A."/>
            <person name="Tanifuji G."/>
            <person name="Burki F."/>
            <person name="Gruber A."/>
            <person name="Irimia M."/>
            <person name="Maruyama S."/>
            <person name="Arias M.C."/>
            <person name="Ball S.G."/>
            <person name="Gile G.H."/>
            <person name="Hirakawa Y."/>
            <person name="Hopkins J.F."/>
            <person name="Kuo A."/>
            <person name="Rensing S.A."/>
            <person name="Schmutz J."/>
            <person name="Symeonidi A."/>
            <person name="Elias M."/>
            <person name="Eveleigh R.J."/>
            <person name="Herman E.K."/>
            <person name="Klute M.J."/>
            <person name="Nakayama T."/>
            <person name="Obornik M."/>
            <person name="Reyes-Prieto A."/>
            <person name="Armbrust E.V."/>
            <person name="Aves S.J."/>
            <person name="Beiko R.G."/>
            <person name="Coutinho P."/>
            <person name="Dacks J.B."/>
            <person name="Durnford D.G."/>
            <person name="Fast N.M."/>
            <person name="Green B.R."/>
            <person name="Grisdale C.J."/>
            <person name="Hempel F."/>
            <person name="Henrissat B."/>
            <person name="Hoppner M.P."/>
            <person name="Ishida K."/>
            <person name="Kim E."/>
            <person name="Koreny L."/>
            <person name="Kroth P.G."/>
            <person name="Liu Y."/>
            <person name="Malik S.B."/>
            <person name="Maier U.G."/>
            <person name="McRose D."/>
            <person name="Mock T."/>
            <person name="Neilson J.A."/>
            <person name="Onodera N.T."/>
            <person name="Poole A.M."/>
            <person name="Pritham E.J."/>
            <person name="Richards T.A."/>
            <person name="Rocap G."/>
            <person name="Roy S.W."/>
            <person name="Sarai C."/>
            <person name="Schaack S."/>
            <person name="Shirato S."/>
            <person name="Slamovits C.H."/>
            <person name="Spencer D.F."/>
            <person name="Suzuki S."/>
            <person name="Worden A.Z."/>
            <person name="Zauner S."/>
            <person name="Barry K."/>
            <person name="Bell C."/>
            <person name="Bharti A.K."/>
            <person name="Crow J.A."/>
            <person name="Grimwood J."/>
            <person name="Kramer R."/>
            <person name="Lindquist E."/>
            <person name="Lucas S."/>
            <person name="Salamov A."/>
            <person name="McFadden G.I."/>
            <person name="Lane C.E."/>
            <person name="Keeling P.J."/>
            <person name="Gray M.W."/>
            <person name="Grigoriev I.V."/>
            <person name="Archibald J.M."/>
        </authorList>
    </citation>
    <scope>NUCLEOTIDE SEQUENCE</scope>
    <source>
        <strain evidence="1 3">CCMP2712</strain>
    </source>
</reference>
<gene>
    <name evidence="1" type="ORF">GUITHDRAFT_153324</name>
</gene>
<evidence type="ECO:0000313" key="2">
    <source>
        <dbReference type="EnsemblProtists" id="EKX43335"/>
    </source>
</evidence>
<reference evidence="3" key="2">
    <citation type="submission" date="2012-11" db="EMBL/GenBank/DDBJ databases">
        <authorList>
            <person name="Kuo A."/>
            <person name="Curtis B.A."/>
            <person name="Tanifuji G."/>
            <person name="Burki F."/>
            <person name="Gruber A."/>
            <person name="Irimia M."/>
            <person name="Maruyama S."/>
            <person name="Arias M.C."/>
            <person name="Ball S.G."/>
            <person name="Gile G.H."/>
            <person name="Hirakawa Y."/>
            <person name="Hopkins J.F."/>
            <person name="Rensing S.A."/>
            <person name="Schmutz J."/>
            <person name="Symeonidi A."/>
            <person name="Elias M."/>
            <person name="Eveleigh R.J."/>
            <person name="Herman E.K."/>
            <person name="Klute M.J."/>
            <person name="Nakayama T."/>
            <person name="Obornik M."/>
            <person name="Reyes-Prieto A."/>
            <person name="Armbrust E.V."/>
            <person name="Aves S.J."/>
            <person name="Beiko R.G."/>
            <person name="Coutinho P."/>
            <person name="Dacks J.B."/>
            <person name="Durnford D.G."/>
            <person name="Fast N.M."/>
            <person name="Green B.R."/>
            <person name="Grisdale C."/>
            <person name="Hempe F."/>
            <person name="Henrissat B."/>
            <person name="Hoppner M.P."/>
            <person name="Ishida K.-I."/>
            <person name="Kim E."/>
            <person name="Koreny L."/>
            <person name="Kroth P.G."/>
            <person name="Liu Y."/>
            <person name="Malik S.-B."/>
            <person name="Maier U.G."/>
            <person name="McRose D."/>
            <person name="Mock T."/>
            <person name="Neilson J.A."/>
            <person name="Onodera N.T."/>
            <person name="Poole A.M."/>
            <person name="Pritham E.J."/>
            <person name="Richards T.A."/>
            <person name="Rocap G."/>
            <person name="Roy S.W."/>
            <person name="Sarai C."/>
            <person name="Schaack S."/>
            <person name="Shirato S."/>
            <person name="Slamovits C.H."/>
            <person name="Spencer D.F."/>
            <person name="Suzuki S."/>
            <person name="Worden A.Z."/>
            <person name="Zauner S."/>
            <person name="Barry K."/>
            <person name="Bell C."/>
            <person name="Bharti A.K."/>
            <person name="Crow J.A."/>
            <person name="Grimwood J."/>
            <person name="Kramer R."/>
            <person name="Lindquist E."/>
            <person name="Lucas S."/>
            <person name="Salamov A."/>
            <person name="McFadden G.I."/>
            <person name="Lane C.E."/>
            <person name="Keeling P.J."/>
            <person name="Gray M.W."/>
            <person name="Grigoriev I.V."/>
            <person name="Archibald J.M."/>
        </authorList>
    </citation>
    <scope>NUCLEOTIDE SEQUENCE</scope>
    <source>
        <strain evidence="3">CCMP2712</strain>
    </source>
</reference>
<dbReference type="Proteomes" id="UP000011087">
    <property type="component" value="Unassembled WGS sequence"/>
</dbReference>
<organism evidence="1">
    <name type="scientific">Guillardia theta (strain CCMP2712)</name>
    <name type="common">Cryptophyte</name>
    <dbReference type="NCBI Taxonomy" id="905079"/>
    <lineage>
        <taxon>Eukaryota</taxon>
        <taxon>Cryptophyceae</taxon>
        <taxon>Pyrenomonadales</taxon>
        <taxon>Geminigeraceae</taxon>
        <taxon>Guillardia</taxon>
    </lineage>
</organism>
<dbReference type="HOGENOM" id="CLU_2089437_0_0_1"/>
<sequence length="117" mass="13253">MLSSQPLPALLLDLLVSEIARPTARAHAWWCMLCRKLRMVFLLSQVFSWTRTCVVLPPPPYRHAHQPCILGCCGEQIPSATVKRDFSDVCERSSRLVSQEFDLAQAVCFGLCYRSKV</sequence>
<dbReference type="GeneID" id="17299923"/>
<dbReference type="EMBL" id="JH993011">
    <property type="protein sequence ID" value="EKX43335.1"/>
    <property type="molecule type" value="Genomic_DNA"/>
</dbReference>
<proteinExistence type="predicted"/>
<dbReference type="AlphaFoldDB" id="L1J5I5"/>
<name>L1J5I5_GUITC</name>
<accession>L1J5I5</accession>
<evidence type="ECO:0000313" key="3">
    <source>
        <dbReference type="Proteomes" id="UP000011087"/>
    </source>
</evidence>